<dbReference type="Gene3D" id="1.20.120.520">
    <property type="entry name" value="nmb1532 protein domain like"/>
    <property type="match status" value="1"/>
</dbReference>
<dbReference type="Proteomes" id="UP000680815">
    <property type="component" value="Unassembled WGS sequence"/>
</dbReference>
<comment type="caution">
    <text evidence="2">The sequence shown here is derived from an EMBL/GenBank/DDBJ whole genome shotgun (WGS) entry which is preliminary data.</text>
</comment>
<proteinExistence type="predicted"/>
<feature type="domain" description="Hemerythrin-like" evidence="1">
    <location>
        <begin position="9"/>
        <end position="138"/>
    </location>
</feature>
<accession>A0ABS4AUZ7</accession>
<evidence type="ECO:0000313" key="3">
    <source>
        <dbReference type="Proteomes" id="UP000680815"/>
    </source>
</evidence>
<reference evidence="2 3" key="1">
    <citation type="submission" date="2021-03" db="EMBL/GenBank/DDBJ databases">
        <authorList>
            <person name="So Y."/>
        </authorList>
    </citation>
    <scope>NUCLEOTIDE SEQUENCE [LARGE SCALE GENOMIC DNA]</scope>
    <source>
        <strain evidence="2 3">PWR1</strain>
    </source>
</reference>
<dbReference type="EMBL" id="JAGIYZ010000013">
    <property type="protein sequence ID" value="MBP0465184.1"/>
    <property type="molecule type" value="Genomic_DNA"/>
</dbReference>
<name>A0ABS4AUZ7_9PROT</name>
<sequence length="155" mass="16250">MDLLIPTPLKAEHDELHRALLRATTAGGRTGEAAREVARLLHPHFVKEEAFALPPLGLLAQLARGETPAPAVAEAAIGMAGRLRAELPEMLAEHGRIVGALEALVAAADTEGHAEVAAFAEALKQHARTEEEVLYPAAILLGDRLRDAAAGAGRA</sequence>
<evidence type="ECO:0000259" key="1">
    <source>
        <dbReference type="Pfam" id="PF01814"/>
    </source>
</evidence>
<evidence type="ECO:0000313" key="2">
    <source>
        <dbReference type="EMBL" id="MBP0465184.1"/>
    </source>
</evidence>
<dbReference type="InterPro" id="IPR012312">
    <property type="entry name" value="Hemerythrin-like"/>
</dbReference>
<organism evidence="2 3">
    <name type="scientific">Roseomonas nitratireducens</name>
    <dbReference type="NCBI Taxonomy" id="2820810"/>
    <lineage>
        <taxon>Bacteria</taxon>
        <taxon>Pseudomonadati</taxon>
        <taxon>Pseudomonadota</taxon>
        <taxon>Alphaproteobacteria</taxon>
        <taxon>Acetobacterales</taxon>
        <taxon>Roseomonadaceae</taxon>
        <taxon>Roseomonas</taxon>
    </lineage>
</organism>
<dbReference type="RefSeq" id="WP_209352566.1">
    <property type="nucleotide sequence ID" value="NZ_JAGIYZ010000013.1"/>
</dbReference>
<gene>
    <name evidence="2" type="ORF">J5Y09_14760</name>
</gene>
<keyword evidence="3" id="KW-1185">Reference proteome</keyword>
<protein>
    <submittedName>
        <fullName evidence="2">Hemerythrin domain-containing protein</fullName>
    </submittedName>
</protein>
<dbReference type="Pfam" id="PF01814">
    <property type="entry name" value="Hemerythrin"/>
    <property type="match status" value="1"/>
</dbReference>